<name>A0AAD6R0A5_9ROSI</name>
<keyword evidence="2" id="KW-1185">Reference proteome</keyword>
<evidence type="ECO:0000313" key="2">
    <source>
        <dbReference type="Proteomes" id="UP001164929"/>
    </source>
</evidence>
<accession>A0AAD6R0A5</accession>
<comment type="caution">
    <text evidence="1">The sequence shown here is derived from an EMBL/GenBank/DDBJ whole genome shotgun (WGS) entry which is preliminary data.</text>
</comment>
<sequence>MKQATVAVNHNLFSFPNSQIQPECPSSRPRLFRLRPCLSSPRLRLRPCLSSPRLRLRPSPSSSSLSRSFVSDFIVPVSHGHLPDSKVATSSSHPLSVSHSRARRSLGSPNALLISSHGTCDSAECNLLQEDAVECNVIM</sequence>
<proteinExistence type="predicted"/>
<evidence type="ECO:0000313" key="1">
    <source>
        <dbReference type="EMBL" id="KAJ6999879.1"/>
    </source>
</evidence>
<dbReference type="EMBL" id="JAQIZT010000004">
    <property type="protein sequence ID" value="KAJ6999879.1"/>
    <property type="molecule type" value="Genomic_DNA"/>
</dbReference>
<organism evidence="1 2">
    <name type="scientific">Populus alba x Populus x berolinensis</name>
    <dbReference type="NCBI Taxonomy" id="444605"/>
    <lineage>
        <taxon>Eukaryota</taxon>
        <taxon>Viridiplantae</taxon>
        <taxon>Streptophyta</taxon>
        <taxon>Embryophyta</taxon>
        <taxon>Tracheophyta</taxon>
        <taxon>Spermatophyta</taxon>
        <taxon>Magnoliopsida</taxon>
        <taxon>eudicotyledons</taxon>
        <taxon>Gunneridae</taxon>
        <taxon>Pentapetalae</taxon>
        <taxon>rosids</taxon>
        <taxon>fabids</taxon>
        <taxon>Malpighiales</taxon>
        <taxon>Salicaceae</taxon>
        <taxon>Saliceae</taxon>
        <taxon>Populus</taxon>
    </lineage>
</organism>
<protein>
    <submittedName>
        <fullName evidence="1">Uncharacterized protein</fullName>
    </submittedName>
</protein>
<gene>
    <name evidence="1" type="ORF">NC653_010585</name>
</gene>
<dbReference type="Proteomes" id="UP001164929">
    <property type="component" value="Chromosome 4"/>
</dbReference>
<dbReference type="AlphaFoldDB" id="A0AAD6R0A5"/>
<reference evidence="1 2" key="1">
    <citation type="journal article" date="2023" name="Mol. Ecol. Resour.">
        <title>Chromosome-level genome assembly of a triploid poplar Populus alba 'Berolinensis'.</title>
        <authorList>
            <person name="Chen S."/>
            <person name="Yu Y."/>
            <person name="Wang X."/>
            <person name="Wang S."/>
            <person name="Zhang T."/>
            <person name="Zhou Y."/>
            <person name="He R."/>
            <person name="Meng N."/>
            <person name="Wang Y."/>
            <person name="Liu W."/>
            <person name="Liu Z."/>
            <person name="Liu J."/>
            <person name="Guo Q."/>
            <person name="Huang H."/>
            <person name="Sederoff R.R."/>
            <person name="Wang G."/>
            <person name="Qu G."/>
            <person name="Chen S."/>
        </authorList>
    </citation>
    <scope>NUCLEOTIDE SEQUENCE [LARGE SCALE GENOMIC DNA]</scope>
    <source>
        <strain evidence="1">SC-2020</strain>
    </source>
</reference>